<dbReference type="AlphaFoldDB" id="A0A345UKJ8"/>
<dbReference type="SUPFAM" id="SSF53300">
    <property type="entry name" value="vWA-like"/>
    <property type="match status" value="1"/>
</dbReference>
<gene>
    <name evidence="2" type="ORF">CYPRO_1750</name>
</gene>
<proteinExistence type="predicted"/>
<dbReference type="RefSeq" id="WP_114984238.1">
    <property type="nucleotide sequence ID" value="NZ_CP027806.1"/>
</dbReference>
<organism evidence="2 3">
    <name type="scientific">Cyclonatronum proteinivorum</name>
    <dbReference type="NCBI Taxonomy" id="1457365"/>
    <lineage>
        <taxon>Bacteria</taxon>
        <taxon>Pseudomonadati</taxon>
        <taxon>Balneolota</taxon>
        <taxon>Balneolia</taxon>
        <taxon>Balneolales</taxon>
        <taxon>Cyclonatronaceae</taxon>
        <taxon>Cyclonatronum</taxon>
    </lineage>
</organism>
<dbReference type="OrthoDB" id="9776116at2"/>
<name>A0A345UKJ8_9BACT</name>
<dbReference type="Pfam" id="PF01882">
    <property type="entry name" value="DUF58"/>
    <property type="match status" value="1"/>
</dbReference>
<dbReference type="PANTHER" id="PTHR33608">
    <property type="entry name" value="BLL2464 PROTEIN"/>
    <property type="match status" value="1"/>
</dbReference>
<keyword evidence="3" id="KW-1185">Reference proteome</keyword>
<accession>A0A345UKJ8</accession>
<dbReference type="PANTHER" id="PTHR33608:SF6">
    <property type="entry name" value="BLL2464 PROTEIN"/>
    <property type="match status" value="1"/>
</dbReference>
<dbReference type="InterPro" id="IPR036465">
    <property type="entry name" value="vWFA_dom_sf"/>
</dbReference>
<evidence type="ECO:0000313" key="2">
    <source>
        <dbReference type="EMBL" id="AXJ01000.1"/>
    </source>
</evidence>
<dbReference type="EMBL" id="CP027806">
    <property type="protein sequence ID" value="AXJ01000.1"/>
    <property type="molecule type" value="Genomic_DNA"/>
</dbReference>
<protein>
    <recommendedName>
        <fullName evidence="1">DUF58 domain-containing protein</fullName>
    </recommendedName>
</protein>
<dbReference type="InterPro" id="IPR002881">
    <property type="entry name" value="DUF58"/>
</dbReference>
<reference evidence="2 3" key="1">
    <citation type="submission" date="2018-03" db="EMBL/GenBank/DDBJ databases">
        <title>Phenotypic and genomic properties of Cyclonatronum proteinivorum gen. nov., sp. nov., a haloalkaliphilic bacteroidete from soda lakes possessing Na+-translocating rhodopsin.</title>
        <authorList>
            <person name="Toshchakov S.V."/>
            <person name="Korzhenkov A."/>
            <person name="Samarov N.I."/>
            <person name="Kublanov I.V."/>
            <person name="Muntyan M.S."/>
            <person name="Sorokin D.Y."/>
        </authorList>
    </citation>
    <scope>NUCLEOTIDE SEQUENCE [LARGE SCALE GENOMIC DNA]</scope>
    <source>
        <strain evidence="2 3">Omega</strain>
    </source>
</reference>
<dbReference type="Proteomes" id="UP000254808">
    <property type="component" value="Chromosome"/>
</dbReference>
<dbReference type="KEGG" id="cprv:CYPRO_1750"/>
<sequence length="293" mass="33928">MASASADILKKVRFLEIKTKGLVNNLFGGEYHSAFKGRGMTFSEVRPYQFGDDIRLIDWNVTARADEPYVKIFEEEREQTLMICADISSSGLFGSQSQRKLDLATELAAVLAFSAIKNNDKVGLLLFAGDVEKFIPPRKGRLHVLRIIRELYTTQPKNPGTSVKRALDYVSRIIPRRSIITLISDMQDTGYETSLKVLNRRHDLICLCVDDHHETELPDAGLIPFLDSETNRYVMVDTSDRNLRHAFEKRRARERQQLRDRLSRMHIDYTMLNTNESYIERLSSLFQQRHRRF</sequence>
<evidence type="ECO:0000313" key="3">
    <source>
        <dbReference type="Proteomes" id="UP000254808"/>
    </source>
</evidence>
<feature type="domain" description="DUF58" evidence="1">
    <location>
        <begin position="44"/>
        <end position="256"/>
    </location>
</feature>
<evidence type="ECO:0000259" key="1">
    <source>
        <dbReference type="Pfam" id="PF01882"/>
    </source>
</evidence>
<dbReference type="Gene3D" id="3.40.50.410">
    <property type="entry name" value="von Willebrand factor, type A domain"/>
    <property type="match status" value="1"/>
</dbReference>